<proteinExistence type="inferred from homology"/>
<evidence type="ECO:0000256" key="1">
    <source>
        <dbReference type="ARBA" id="ARBA00004123"/>
    </source>
</evidence>
<name>A0AAW2RJP1_9LAMI</name>
<feature type="domain" description="Protein EARLY FLOWERING 4" evidence="5">
    <location>
        <begin position="14"/>
        <end position="95"/>
    </location>
</feature>
<evidence type="ECO:0000259" key="5">
    <source>
        <dbReference type="Pfam" id="PF07011"/>
    </source>
</evidence>
<reference evidence="6" key="1">
    <citation type="submission" date="2020-06" db="EMBL/GenBank/DDBJ databases">
        <authorList>
            <person name="Li T."/>
            <person name="Hu X."/>
            <person name="Zhang T."/>
            <person name="Song X."/>
            <person name="Zhang H."/>
            <person name="Dai N."/>
            <person name="Sheng W."/>
            <person name="Hou X."/>
            <person name="Wei L."/>
        </authorList>
    </citation>
    <scope>NUCLEOTIDE SEQUENCE</scope>
    <source>
        <strain evidence="6">G01</strain>
        <tissue evidence="6">Leaf</tissue>
    </source>
</reference>
<dbReference type="InterPro" id="IPR009741">
    <property type="entry name" value="EARLY_FLOWERING_4_dom"/>
</dbReference>
<dbReference type="GO" id="GO:0009649">
    <property type="term" value="P:entrainment of circadian clock"/>
    <property type="evidence" value="ECO:0007669"/>
    <property type="project" value="TreeGrafter"/>
</dbReference>
<dbReference type="InterPro" id="IPR040462">
    <property type="entry name" value="EARLY_FLOWERING_4"/>
</dbReference>
<keyword evidence="3" id="KW-0090">Biological rhythms</keyword>
<reference evidence="6" key="2">
    <citation type="journal article" date="2024" name="Plant">
        <title>Genomic evolution and insights into agronomic trait innovations of Sesamum species.</title>
        <authorList>
            <person name="Miao H."/>
            <person name="Wang L."/>
            <person name="Qu L."/>
            <person name="Liu H."/>
            <person name="Sun Y."/>
            <person name="Le M."/>
            <person name="Wang Q."/>
            <person name="Wei S."/>
            <person name="Zheng Y."/>
            <person name="Lin W."/>
            <person name="Duan Y."/>
            <person name="Cao H."/>
            <person name="Xiong S."/>
            <person name="Wang X."/>
            <person name="Wei L."/>
            <person name="Li C."/>
            <person name="Ma Q."/>
            <person name="Ju M."/>
            <person name="Zhao R."/>
            <person name="Li G."/>
            <person name="Mu C."/>
            <person name="Tian Q."/>
            <person name="Mei H."/>
            <person name="Zhang T."/>
            <person name="Gao T."/>
            <person name="Zhang H."/>
        </authorList>
    </citation>
    <scope>NUCLEOTIDE SEQUENCE</scope>
    <source>
        <strain evidence="6">G01</strain>
    </source>
</reference>
<sequence>MDEDIFSGIANGAQVDGKVLQTFQKNFVQVQNILDQNRLLIIEINQNHESKIPRNLTRNVGLIRELNNNIRRVVDLYTDLSNSFAKSMEASSEGESGGGRLGLMEELDIRGCGLAIDHI</sequence>
<comment type="subcellular location">
    <subcellularLocation>
        <location evidence="1">Nucleus</location>
    </subcellularLocation>
</comment>
<accession>A0AAW2RJP1</accession>
<dbReference type="Pfam" id="PF07011">
    <property type="entry name" value="Elf4"/>
    <property type="match status" value="1"/>
</dbReference>
<gene>
    <name evidence="6" type="ORF">Sangu_0120800</name>
</gene>
<dbReference type="PANTHER" id="PTHR33469">
    <property type="entry name" value="PROTEIN ELF4-LIKE 4"/>
    <property type="match status" value="1"/>
</dbReference>
<dbReference type="GO" id="GO:0048511">
    <property type="term" value="P:rhythmic process"/>
    <property type="evidence" value="ECO:0007669"/>
    <property type="project" value="UniProtKB-KW"/>
</dbReference>
<comment type="similarity">
    <text evidence="2">Belongs to the EARLY FLOWERING 4 family.</text>
</comment>
<organism evidence="6">
    <name type="scientific">Sesamum angustifolium</name>
    <dbReference type="NCBI Taxonomy" id="2727405"/>
    <lineage>
        <taxon>Eukaryota</taxon>
        <taxon>Viridiplantae</taxon>
        <taxon>Streptophyta</taxon>
        <taxon>Embryophyta</taxon>
        <taxon>Tracheophyta</taxon>
        <taxon>Spermatophyta</taxon>
        <taxon>Magnoliopsida</taxon>
        <taxon>eudicotyledons</taxon>
        <taxon>Gunneridae</taxon>
        <taxon>Pentapetalae</taxon>
        <taxon>asterids</taxon>
        <taxon>lamiids</taxon>
        <taxon>Lamiales</taxon>
        <taxon>Pedaliaceae</taxon>
        <taxon>Sesamum</taxon>
    </lineage>
</organism>
<evidence type="ECO:0000313" key="6">
    <source>
        <dbReference type="EMBL" id="KAL0380565.1"/>
    </source>
</evidence>
<evidence type="ECO:0000256" key="3">
    <source>
        <dbReference type="ARBA" id="ARBA00023108"/>
    </source>
</evidence>
<protein>
    <submittedName>
        <fullName evidence="6">Protein ELF4-LIKE 3</fullName>
    </submittedName>
</protein>
<evidence type="ECO:0000256" key="4">
    <source>
        <dbReference type="ARBA" id="ARBA00023242"/>
    </source>
</evidence>
<evidence type="ECO:0000256" key="2">
    <source>
        <dbReference type="ARBA" id="ARBA00009514"/>
    </source>
</evidence>
<dbReference type="EMBL" id="JACGWK010000001">
    <property type="protein sequence ID" value="KAL0380565.1"/>
    <property type="molecule type" value="Genomic_DNA"/>
</dbReference>
<dbReference type="AlphaFoldDB" id="A0AAW2RJP1"/>
<comment type="caution">
    <text evidence="6">The sequence shown here is derived from an EMBL/GenBank/DDBJ whole genome shotgun (WGS) entry which is preliminary data.</text>
</comment>
<dbReference type="GO" id="GO:0042753">
    <property type="term" value="P:positive regulation of circadian rhythm"/>
    <property type="evidence" value="ECO:0007669"/>
    <property type="project" value="InterPro"/>
</dbReference>
<dbReference type="PANTHER" id="PTHR33469:SF16">
    <property type="entry name" value="PROTEIN ELF4-LIKE 4"/>
    <property type="match status" value="1"/>
</dbReference>
<dbReference type="GO" id="GO:0005634">
    <property type="term" value="C:nucleus"/>
    <property type="evidence" value="ECO:0007669"/>
    <property type="project" value="UniProtKB-SubCell"/>
</dbReference>
<keyword evidence="4" id="KW-0539">Nucleus</keyword>